<keyword evidence="2" id="KW-1185">Reference proteome</keyword>
<evidence type="ECO:0000313" key="1">
    <source>
        <dbReference type="EMBL" id="WEX85845.1"/>
    </source>
</evidence>
<dbReference type="Proteomes" id="UP001229355">
    <property type="component" value="Chromosome 1"/>
</dbReference>
<accession>A0ABY8D4R3</accession>
<dbReference type="RefSeq" id="WP_280657928.1">
    <property type="nucleotide sequence ID" value="NZ_CP120373.1"/>
</dbReference>
<sequence length="90" mass="10059">MTDYSNSSRVGQYADGYRNGLMAARRHHSMVYIGISTADDSIGRNGFSHIGQRYDGPRGFGTRNRIFPADITEHDFVYTPGCWPVKNSIA</sequence>
<proteinExistence type="predicted"/>
<organism evidence="1 2">
    <name type="scientific">Sinorhizobium garamanticum</name>
    <dbReference type="NCBI Taxonomy" id="680247"/>
    <lineage>
        <taxon>Bacteria</taxon>
        <taxon>Pseudomonadati</taxon>
        <taxon>Pseudomonadota</taxon>
        <taxon>Alphaproteobacteria</taxon>
        <taxon>Hyphomicrobiales</taxon>
        <taxon>Rhizobiaceae</taxon>
        <taxon>Sinorhizobium/Ensifer group</taxon>
        <taxon>Sinorhizobium</taxon>
    </lineage>
</organism>
<gene>
    <name evidence="1" type="ORF">PZN02_002081</name>
</gene>
<evidence type="ECO:0000313" key="2">
    <source>
        <dbReference type="Proteomes" id="UP001229355"/>
    </source>
</evidence>
<reference evidence="1 2" key="1">
    <citation type="submission" date="2023-03" db="EMBL/GenBank/DDBJ databases">
        <authorList>
            <person name="Kaur S."/>
            <person name="Espinosa-Saiz D."/>
            <person name="Velazquez E."/>
            <person name="Menendez E."/>
            <person name="diCenzo G.C."/>
        </authorList>
    </citation>
    <scope>NUCLEOTIDE SEQUENCE [LARGE SCALE GENOMIC DNA]</scope>
    <source>
        <strain evidence="1 2">LMG 24692</strain>
    </source>
</reference>
<name>A0ABY8D4R3_9HYPH</name>
<dbReference type="EMBL" id="CP120373">
    <property type="protein sequence ID" value="WEX85845.1"/>
    <property type="molecule type" value="Genomic_DNA"/>
</dbReference>
<protein>
    <submittedName>
        <fullName evidence="1">Uncharacterized protein</fullName>
    </submittedName>
</protein>